<dbReference type="InterPro" id="IPR012902">
    <property type="entry name" value="N_methyl_site"/>
</dbReference>
<sequence length="179" mass="17794">MNKSIKAAQGGFTLIELIVVIVILGILAATALPKFASLSGEARLASLNAAKGSLSATSAMTHGKYLVSPSAKIKVEGTEVNMNTASGYPAVTDLASAQAIAAAAGLSTADYTVYVSGNGTTEPAVTAGSNKFAVVPNSIVGTATATKCHVMYTAPTAASTAPTIVVGSPNNTTAVTDCE</sequence>
<reference evidence="3" key="1">
    <citation type="journal article" date="2019" name="Int. J. Syst. Evol. Microbiol.">
        <title>The Global Catalogue of Microorganisms (GCM) 10K type strain sequencing project: providing services to taxonomists for standard genome sequencing and annotation.</title>
        <authorList>
            <consortium name="The Broad Institute Genomics Platform"/>
            <consortium name="The Broad Institute Genome Sequencing Center for Infectious Disease"/>
            <person name="Wu L."/>
            <person name="Ma J."/>
        </authorList>
    </citation>
    <scope>NUCLEOTIDE SEQUENCE [LARGE SCALE GENOMIC DNA]</scope>
    <source>
        <strain evidence="3">CCUG 38813</strain>
    </source>
</reference>
<feature type="transmembrane region" description="Helical" evidence="1">
    <location>
        <begin position="12"/>
        <end position="32"/>
    </location>
</feature>
<dbReference type="RefSeq" id="WP_379717275.1">
    <property type="nucleotide sequence ID" value="NZ_JBHSMS010000013.1"/>
</dbReference>
<organism evidence="2 3">
    <name type="scientific">Massilia jejuensis</name>
    <dbReference type="NCBI Taxonomy" id="648894"/>
    <lineage>
        <taxon>Bacteria</taxon>
        <taxon>Pseudomonadati</taxon>
        <taxon>Pseudomonadota</taxon>
        <taxon>Betaproteobacteria</taxon>
        <taxon>Burkholderiales</taxon>
        <taxon>Oxalobacteraceae</taxon>
        <taxon>Telluria group</taxon>
        <taxon>Massilia</taxon>
    </lineage>
</organism>
<keyword evidence="3" id="KW-1185">Reference proteome</keyword>
<protein>
    <submittedName>
        <fullName evidence="2">Type II secretion system protein</fullName>
    </submittedName>
</protein>
<keyword evidence="1" id="KW-0472">Membrane</keyword>
<keyword evidence="1" id="KW-0812">Transmembrane</keyword>
<dbReference type="PANTHER" id="PTHR30093">
    <property type="entry name" value="GENERAL SECRETION PATHWAY PROTEIN G"/>
    <property type="match status" value="1"/>
</dbReference>
<dbReference type="InterPro" id="IPR045584">
    <property type="entry name" value="Pilin-like"/>
</dbReference>
<dbReference type="Gene3D" id="3.30.700.10">
    <property type="entry name" value="Glycoprotein, Type 4 Pilin"/>
    <property type="match status" value="1"/>
</dbReference>
<proteinExistence type="predicted"/>
<evidence type="ECO:0000313" key="3">
    <source>
        <dbReference type="Proteomes" id="UP001596031"/>
    </source>
</evidence>
<dbReference type="NCBIfam" id="TIGR02532">
    <property type="entry name" value="IV_pilin_GFxxxE"/>
    <property type="match status" value="1"/>
</dbReference>
<comment type="caution">
    <text evidence="2">The sequence shown here is derived from an EMBL/GenBank/DDBJ whole genome shotgun (WGS) entry which is preliminary data.</text>
</comment>
<dbReference type="PANTHER" id="PTHR30093:SF7">
    <property type="entry name" value="MSHA MAJOR PILIN SUBUNIT MSHA"/>
    <property type="match status" value="1"/>
</dbReference>
<keyword evidence="1" id="KW-1133">Transmembrane helix</keyword>
<dbReference type="Pfam" id="PF07963">
    <property type="entry name" value="N_methyl"/>
    <property type="match status" value="1"/>
</dbReference>
<dbReference type="SUPFAM" id="SSF54523">
    <property type="entry name" value="Pili subunits"/>
    <property type="match status" value="1"/>
</dbReference>
<name>A0ABW0PC30_9BURK</name>
<evidence type="ECO:0000313" key="2">
    <source>
        <dbReference type="EMBL" id="MFC5510201.1"/>
    </source>
</evidence>
<dbReference type="EMBL" id="JBHSMS010000013">
    <property type="protein sequence ID" value="MFC5510201.1"/>
    <property type="molecule type" value="Genomic_DNA"/>
</dbReference>
<dbReference type="Proteomes" id="UP001596031">
    <property type="component" value="Unassembled WGS sequence"/>
</dbReference>
<accession>A0ABW0PC30</accession>
<dbReference type="PROSITE" id="PS00409">
    <property type="entry name" value="PROKAR_NTER_METHYL"/>
    <property type="match status" value="1"/>
</dbReference>
<gene>
    <name evidence="2" type="ORF">ACFPOU_03550</name>
</gene>
<evidence type="ECO:0000256" key="1">
    <source>
        <dbReference type="SAM" id="Phobius"/>
    </source>
</evidence>